<dbReference type="InterPro" id="IPR036388">
    <property type="entry name" value="WH-like_DNA-bd_sf"/>
</dbReference>
<comment type="caution">
    <text evidence="5">The sequence shown here is derived from an EMBL/GenBank/DDBJ whole genome shotgun (WGS) entry which is preliminary data.</text>
</comment>
<dbReference type="InterPro" id="IPR016032">
    <property type="entry name" value="Sig_transdc_resp-reg_C-effctor"/>
</dbReference>
<gene>
    <name evidence="5" type="ORF">HNR26_002769</name>
</gene>
<dbReference type="PRINTS" id="PR00038">
    <property type="entry name" value="HTHLUXR"/>
</dbReference>
<dbReference type="InterPro" id="IPR000792">
    <property type="entry name" value="Tscrpt_reg_LuxR_C"/>
</dbReference>
<keyword evidence="2 5" id="KW-0238">DNA-binding</keyword>
<dbReference type="RefSeq" id="WP_246035066.1">
    <property type="nucleotide sequence ID" value="NZ_JACHGA010000006.1"/>
</dbReference>
<evidence type="ECO:0000313" key="6">
    <source>
        <dbReference type="Proteomes" id="UP000550895"/>
    </source>
</evidence>
<dbReference type="GO" id="GO:0003677">
    <property type="term" value="F:DNA binding"/>
    <property type="evidence" value="ECO:0007669"/>
    <property type="project" value="UniProtKB-KW"/>
</dbReference>
<dbReference type="InterPro" id="IPR005143">
    <property type="entry name" value="TF_LuxR_autoind-bd_dom"/>
</dbReference>
<evidence type="ECO:0000256" key="3">
    <source>
        <dbReference type="ARBA" id="ARBA00023163"/>
    </source>
</evidence>
<evidence type="ECO:0000256" key="2">
    <source>
        <dbReference type="ARBA" id="ARBA00023125"/>
    </source>
</evidence>
<dbReference type="Pfam" id="PF03472">
    <property type="entry name" value="Autoind_bind"/>
    <property type="match status" value="1"/>
</dbReference>
<dbReference type="SUPFAM" id="SSF46894">
    <property type="entry name" value="C-terminal effector domain of the bipartite response regulators"/>
    <property type="match status" value="1"/>
</dbReference>
<dbReference type="PROSITE" id="PS00622">
    <property type="entry name" value="HTH_LUXR_1"/>
    <property type="match status" value="1"/>
</dbReference>
<dbReference type="Gene3D" id="1.10.10.10">
    <property type="entry name" value="Winged helix-like DNA-binding domain superfamily/Winged helix DNA-binding domain"/>
    <property type="match status" value="1"/>
</dbReference>
<dbReference type="Pfam" id="PF00196">
    <property type="entry name" value="GerE"/>
    <property type="match status" value="1"/>
</dbReference>
<dbReference type="InterPro" id="IPR036693">
    <property type="entry name" value="TF_LuxR_autoind-bd_dom_sf"/>
</dbReference>
<dbReference type="Gene3D" id="3.30.450.80">
    <property type="entry name" value="Transcription factor LuxR-like, autoinducer-binding domain"/>
    <property type="match status" value="1"/>
</dbReference>
<dbReference type="AlphaFoldDB" id="A0A7W8HR01"/>
<dbReference type="SMART" id="SM00421">
    <property type="entry name" value="HTH_LUXR"/>
    <property type="match status" value="1"/>
</dbReference>
<dbReference type="Proteomes" id="UP000550895">
    <property type="component" value="Unassembled WGS sequence"/>
</dbReference>
<name>A0A7W8HR01_9HYPH</name>
<sequence length="238" mass="27030">MLSERQTLLSQDIGGCQNRAELMDCWSRATREYGLDYVSLAAAPTSHDRLVAPLVRETTLPLEYCREFDRLEFLKHCPTVPHVSRSIMHNQWTIGPDGRDPTFDCPPEFVALMLRFRLITGIIFSVHSVDGSRYVVRYDGDRGPLAMPEINELSMLSIQAFDVFDRLRRTASNTNVLSARELEVVRWTAQGKTSLEIGQILSLSDHTVNAYMTNAIRKLDCVNRTQLVAKAIRMKIIS</sequence>
<keyword evidence="1" id="KW-0805">Transcription regulation</keyword>
<organism evidence="5 6">
    <name type="scientific">Rhizobium rosettiformans</name>
    <dbReference type="NCBI Taxonomy" id="1368430"/>
    <lineage>
        <taxon>Bacteria</taxon>
        <taxon>Pseudomonadati</taxon>
        <taxon>Pseudomonadota</taxon>
        <taxon>Alphaproteobacteria</taxon>
        <taxon>Hyphomicrobiales</taxon>
        <taxon>Rhizobiaceae</taxon>
        <taxon>Rhizobium/Agrobacterium group</taxon>
        <taxon>Rhizobium</taxon>
    </lineage>
</organism>
<keyword evidence="6" id="KW-1185">Reference proteome</keyword>
<evidence type="ECO:0000313" key="5">
    <source>
        <dbReference type="EMBL" id="MBB5276691.1"/>
    </source>
</evidence>
<dbReference type="EMBL" id="JACHGA010000006">
    <property type="protein sequence ID" value="MBB5276691.1"/>
    <property type="molecule type" value="Genomic_DNA"/>
</dbReference>
<protein>
    <submittedName>
        <fullName evidence="5">DNA-binding CsgD family transcriptional regulator</fullName>
    </submittedName>
</protein>
<dbReference type="GO" id="GO:0006355">
    <property type="term" value="P:regulation of DNA-templated transcription"/>
    <property type="evidence" value="ECO:0007669"/>
    <property type="project" value="InterPro"/>
</dbReference>
<dbReference type="PROSITE" id="PS50043">
    <property type="entry name" value="HTH_LUXR_2"/>
    <property type="match status" value="1"/>
</dbReference>
<keyword evidence="3" id="KW-0804">Transcription</keyword>
<evidence type="ECO:0000256" key="1">
    <source>
        <dbReference type="ARBA" id="ARBA00023015"/>
    </source>
</evidence>
<proteinExistence type="predicted"/>
<accession>A0A7W8HR01</accession>
<reference evidence="5 6" key="1">
    <citation type="submission" date="2020-08" db="EMBL/GenBank/DDBJ databases">
        <title>Genomic Encyclopedia of Type Strains, Phase IV (KMG-IV): sequencing the most valuable type-strain genomes for metagenomic binning, comparative biology and taxonomic classification.</title>
        <authorList>
            <person name="Goeker M."/>
        </authorList>
    </citation>
    <scope>NUCLEOTIDE SEQUENCE [LARGE SCALE GENOMIC DNA]</scope>
    <source>
        <strain evidence="5 6">DSM 26376</strain>
    </source>
</reference>
<evidence type="ECO:0000259" key="4">
    <source>
        <dbReference type="PROSITE" id="PS50043"/>
    </source>
</evidence>
<feature type="domain" description="HTH luxR-type" evidence="4">
    <location>
        <begin position="170"/>
        <end position="235"/>
    </location>
</feature>
<dbReference type="CDD" id="cd06170">
    <property type="entry name" value="LuxR_C_like"/>
    <property type="match status" value="1"/>
</dbReference>
<dbReference type="SUPFAM" id="SSF75516">
    <property type="entry name" value="Pheromone-binding domain of LuxR-like quorum-sensing transcription factors"/>
    <property type="match status" value="1"/>
</dbReference>
<dbReference type="PANTHER" id="PTHR44688">
    <property type="entry name" value="DNA-BINDING TRANSCRIPTIONAL ACTIVATOR DEVR_DOSR"/>
    <property type="match status" value="1"/>
</dbReference>
<dbReference type="PANTHER" id="PTHR44688:SF16">
    <property type="entry name" value="DNA-BINDING TRANSCRIPTIONAL ACTIVATOR DEVR_DOSR"/>
    <property type="match status" value="1"/>
</dbReference>